<keyword evidence="3" id="KW-0813">Transport</keyword>
<comment type="subcellular location">
    <subcellularLocation>
        <location evidence="1">Mitochondrion inner membrane</location>
        <topology evidence="1">Single-pass membrane protein</topology>
        <orientation evidence="1">Matrix side</orientation>
    </subcellularLocation>
</comment>
<dbReference type="InterPro" id="IPR009346">
    <property type="entry name" value="GRIM-19"/>
</dbReference>
<dbReference type="PANTHER" id="PTHR12966:SF0">
    <property type="entry name" value="NADH DEHYDROGENASE [UBIQUINONE] 1 ALPHA SUBCOMPLEX SUBUNIT 13"/>
    <property type="match status" value="1"/>
</dbReference>
<keyword evidence="8" id="KW-1133">Transmembrane helix</keyword>
<keyword evidence="10" id="KW-0472">Membrane</keyword>
<dbReference type="GO" id="GO:0005743">
    <property type="term" value="C:mitochondrial inner membrane"/>
    <property type="evidence" value="ECO:0007669"/>
    <property type="project" value="UniProtKB-SubCell"/>
</dbReference>
<evidence type="ECO:0000256" key="1">
    <source>
        <dbReference type="ARBA" id="ARBA00004298"/>
    </source>
</evidence>
<organism evidence="11 12">
    <name type="scientific">Gossypium trilobum</name>
    <dbReference type="NCBI Taxonomy" id="34281"/>
    <lineage>
        <taxon>Eukaryota</taxon>
        <taxon>Viridiplantae</taxon>
        <taxon>Streptophyta</taxon>
        <taxon>Embryophyta</taxon>
        <taxon>Tracheophyta</taxon>
        <taxon>Spermatophyta</taxon>
        <taxon>Magnoliopsida</taxon>
        <taxon>eudicotyledons</taxon>
        <taxon>Gunneridae</taxon>
        <taxon>Pentapetalae</taxon>
        <taxon>rosids</taxon>
        <taxon>malvids</taxon>
        <taxon>Malvales</taxon>
        <taxon>Malvaceae</taxon>
        <taxon>Malvoideae</taxon>
        <taxon>Gossypium</taxon>
    </lineage>
</organism>
<dbReference type="PANTHER" id="PTHR12966">
    <property type="entry name" value="NADH DEHYDROGENASE UBIQUINONE 1 ALPHA SUBCOMPLEX SUBUNIT 13"/>
    <property type="match status" value="1"/>
</dbReference>
<protein>
    <submittedName>
        <fullName evidence="11">Uncharacterized protein</fullName>
    </submittedName>
</protein>
<keyword evidence="7" id="KW-0249">Electron transport</keyword>
<comment type="similarity">
    <text evidence="2">Belongs to the complex I NDUFA13 subunit family.</text>
</comment>
<sequence>MEILEGAYNHFDISEDGPANKSDFCEEENLFHDAESTNLAVQGGLTDWLVHALELNNGGTNVEVADFHGMMHASEQDYDMLEPIYDEYLEEREEIVLNPVKGEYLVVWIQGEAIKLYLDVKITALVSIIETESSKGEVIADLKKKQESLEAIENQVLVVSGETNCARISSEKEENLDLDLNVVNQLLVDEIHKKVRMRNCSTIHIFGLAFPLLELFLEDVLQKTPCKRRPEIFAFCRALKEEKFAARRAVLPVLQAEEDERFVKEWKKYLEYEAEVMKDVPGWKVGENVYNSGRWMPPATGELRPEVW</sequence>
<evidence type="ECO:0000313" key="11">
    <source>
        <dbReference type="EMBL" id="MBA0780106.1"/>
    </source>
</evidence>
<evidence type="ECO:0000256" key="4">
    <source>
        <dbReference type="ARBA" id="ARBA00022660"/>
    </source>
</evidence>
<evidence type="ECO:0000256" key="8">
    <source>
        <dbReference type="ARBA" id="ARBA00022989"/>
    </source>
</evidence>
<evidence type="ECO:0000256" key="3">
    <source>
        <dbReference type="ARBA" id="ARBA00022448"/>
    </source>
</evidence>
<name>A0A7J9F485_9ROSI</name>
<reference evidence="11 12" key="1">
    <citation type="journal article" date="2019" name="Genome Biol. Evol.">
        <title>Insights into the evolution of the New World diploid cottons (Gossypium, subgenus Houzingenia) based on genome sequencing.</title>
        <authorList>
            <person name="Grover C.E."/>
            <person name="Arick M.A. 2nd"/>
            <person name="Thrash A."/>
            <person name="Conover J.L."/>
            <person name="Sanders W.S."/>
            <person name="Peterson D.G."/>
            <person name="Frelichowski J.E."/>
            <person name="Scheffler J.A."/>
            <person name="Scheffler B.E."/>
            <person name="Wendel J.F."/>
        </authorList>
    </citation>
    <scope>NUCLEOTIDE SEQUENCE [LARGE SCALE GENOMIC DNA]</scope>
    <source>
        <strain evidence="11">8</strain>
        <tissue evidence="11">Leaf</tissue>
    </source>
</reference>
<keyword evidence="6" id="KW-0999">Mitochondrion inner membrane</keyword>
<evidence type="ECO:0000313" key="12">
    <source>
        <dbReference type="Proteomes" id="UP000593568"/>
    </source>
</evidence>
<keyword evidence="4" id="KW-0679">Respiratory chain</keyword>
<dbReference type="AlphaFoldDB" id="A0A7J9F485"/>
<evidence type="ECO:0000256" key="2">
    <source>
        <dbReference type="ARBA" id="ARBA00007312"/>
    </source>
</evidence>
<evidence type="ECO:0000256" key="5">
    <source>
        <dbReference type="ARBA" id="ARBA00022692"/>
    </source>
</evidence>
<dbReference type="Proteomes" id="UP000593568">
    <property type="component" value="Unassembled WGS sequence"/>
</dbReference>
<comment type="caution">
    <text evidence="11">The sequence shown here is derived from an EMBL/GenBank/DDBJ whole genome shotgun (WGS) entry which is preliminary data.</text>
</comment>
<proteinExistence type="inferred from homology"/>
<gene>
    <name evidence="11" type="ORF">Gotri_004246</name>
</gene>
<dbReference type="EMBL" id="JABEZW010000011">
    <property type="protein sequence ID" value="MBA0780106.1"/>
    <property type="molecule type" value="Genomic_DNA"/>
</dbReference>
<evidence type="ECO:0000256" key="10">
    <source>
        <dbReference type="ARBA" id="ARBA00023136"/>
    </source>
</evidence>
<evidence type="ECO:0000256" key="6">
    <source>
        <dbReference type="ARBA" id="ARBA00022792"/>
    </source>
</evidence>
<evidence type="ECO:0000256" key="7">
    <source>
        <dbReference type="ARBA" id="ARBA00022982"/>
    </source>
</evidence>
<keyword evidence="5" id="KW-0812">Transmembrane</keyword>
<accession>A0A7J9F485</accession>
<keyword evidence="12" id="KW-1185">Reference proteome</keyword>
<dbReference type="GO" id="GO:0045271">
    <property type="term" value="C:respiratory chain complex I"/>
    <property type="evidence" value="ECO:0007669"/>
    <property type="project" value="UniProtKB-ARBA"/>
</dbReference>
<evidence type="ECO:0000256" key="9">
    <source>
        <dbReference type="ARBA" id="ARBA00023128"/>
    </source>
</evidence>
<keyword evidence="9" id="KW-0496">Mitochondrion</keyword>
<dbReference type="Pfam" id="PF06212">
    <property type="entry name" value="GRIM-19"/>
    <property type="match status" value="1"/>
</dbReference>